<keyword evidence="2" id="KW-0067">ATP-binding</keyword>
<comment type="caution">
    <text evidence="2">The sequence shown here is derived from an EMBL/GenBank/DDBJ whole genome shotgun (WGS) entry which is preliminary data.</text>
</comment>
<evidence type="ECO:0000259" key="1">
    <source>
        <dbReference type="PROSITE" id="PS50801"/>
    </source>
</evidence>
<organism evidence="2 3">
    <name type="scientific">Actinokineospora globicatena</name>
    <dbReference type="NCBI Taxonomy" id="103729"/>
    <lineage>
        <taxon>Bacteria</taxon>
        <taxon>Bacillati</taxon>
        <taxon>Actinomycetota</taxon>
        <taxon>Actinomycetes</taxon>
        <taxon>Pseudonocardiales</taxon>
        <taxon>Pseudonocardiaceae</taxon>
        <taxon>Actinokineospora</taxon>
    </lineage>
</organism>
<name>A0A9W6QKV3_9PSEU</name>
<dbReference type="PANTHER" id="PTHR35526">
    <property type="entry name" value="ANTI-SIGMA-F FACTOR RSBW-RELATED"/>
    <property type="match status" value="1"/>
</dbReference>
<dbReference type="PROSITE" id="PS50801">
    <property type="entry name" value="STAS"/>
    <property type="match status" value="1"/>
</dbReference>
<sequence>MGPGQVGLTLVEYAAAGATVVVAGGVLDHSTYGRFRNHLLKCAAEAPSAIVVDVSGLSVPNPTVLSVFVAVDTRVSPWAGVPVSVVSPAHEDSPVPPDSPIRRFVPVFPSIAVALAATMRPIRRVVVSELPNDHAAMAVGRAMVREFCDAWDLGWAADTALMIANELVQNTIQHTLSAPRLRLELRRRLLTIAVHDEHPFCPPTPTGHGFHGLDIVVRLCDAWGATPTPDGGKVVWATLREPVSP</sequence>
<dbReference type="AlphaFoldDB" id="A0A9W6QKV3"/>
<dbReference type="EMBL" id="BSSD01000001">
    <property type="protein sequence ID" value="GLW90505.1"/>
    <property type="molecule type" value="Genomic_DNA"/>
</dbReference>
<dbReference type="SUPFAM" id="SSF52091">
    <property type="entry name" value="SpoIIaa-like"/>
    <property type="match status" value="1"/>
</dbReference>
<keyword evidence="2" id="KW-0547">Nucleotide-binding</keyword>
<dbReference type="InterPro" id="IPR036513">
    <property type="entry name" value="STAS_dom_sf"/>
</dbReference>
<feature type="domain" description="STAS" evidence="1">
    <location>
        <begin position="17"/>
        <end position="87"/>
    </location>
</feature>
<reference evidence="2" key="1">
    <citation type="submission" date="2023-02" db="EMBL/GenBank/DDBJ databases">
        <title>Actinokineospora globicatena NBRC 15670.</title>
        <authorList>
            <person name="Ichikawa N."/>
            <person name="Sato H."/>
            <person name="Tonouchi N."/>
        </authorList>
    </citation>
    <scope>NUCLEOTIDE SEQUENCE</scope>
    <source>
        <strain evidence="2">NBRC 15670</strain>
    </source>
</reference>
<evidence type="ECO:0000313" key="3">
    <source>
        <dbReference type="Proteomes" id="UP001165042"/>
    </source>
</evidence>
<dbReference type="InterPro" id="IPR036890">
    <property type="entry name" value="HATPase_C_sf"/>
</dbReference>
<gene>
    <name evidence="2" type="ORF">Aglo03_13210</name>
</gene>
<dbReference type="Gene3D" id="3.30.750.24">
    <property type="entry name" value="STAS domain"/>
    <property type="match status" value="1"/>
</dbReference>
<dbReference type="InterPro" id="IPR050267">
    <property type="entry name" value="Anti-sigma-factor_SerPK"/>
</dbReference>
<protein>
    <submittedName>
        <fullName evidence="2">ATP-binding protein</fullName>
    </submittedName>
</protein>
<dbReference type="Proteomes" id="UP001165042">
    <property type="component" value="Unassembled WGS sequence"/>
</dbReference>
<dbReference type="InterPro" id="IPR002645">
    <property type="entry name" value="STAS_dom"/>
</dbReference>
<dbReference type="Gene3D" id="3.30.565.10">
    <property type="entry name" value="Histidine kinase-like ATPase, C-terminal domain"/>
    <property type="match status" value="1"/>
</dbReference>
<dbReference type="PANTHER" id="PTHR35526:SF3">
    <property type="entry name" value="ANTI-SIGMA-F FACTOR RSBW"/>
    <property type="match status" value="1"/>
</dbReference>
<proteinExistence type="predicted"/>
<dbReference type="GO" id="GO:0005524">
    <property type="term" value="F:ATP binding"/>
    <property type="evidence" value="ECO:0007669"/>
    <property type="project" value="UniProtKB-KW"/>
</dbReference>
<evidence type="ECO:0000313" key="2">
    <source>
        <dbReference type="EMBL" id="GLW90505.1"/>
    </source>
</evidence>
<keyword evidence="3" id="KW-1185">Reference proteome</keyword>
<accession>A0A9W6QKV3</accession>
<dbReference type="RefSeq" id="WP_285608554.1">
    <property type="nucleotide sequence ID" value="NZ_BSSD01000001.1"/>
</dbReference>